<feature type="region of interest" description="Disordered" evidence="1">
    <location>
        <begin position="64"/>
        <end position="91"/>
    </location>
</feature>
<accession>A0A0F9HQJ2</accession>
<dbReference type="AlphaFoldDB" id="A0A0F9HQJ2"/>
<name>A0A0F9HQJ2_9ZZZZ</name>
<feature type="non-terminal residue" evidence="2">
    <location>
        <position position="1"/>
    </location>
</feature>
<gene>
    <name evidence="2" type="ORF">LCGC14_1674160</name>
</gene>
<protein>
    <submittedName>
        <fullName evidence="2">Uncharacterized protein</fullName>
    </submittedName>
</protein>
<organism evidence="2">
    <name type="scientific">marine sediment metagenome</name>
    <dbReference type="NCBI Taxonomy" id="412755"/>
    <lineage>
        <taxon>unclassified sequences</taxon>
        <taxon>metagenomes</taxon>
        <taxon>ecological metagenomes</taxon>
    </lineage>
</organism>
<evidence type="ECO:0000256" key="1">
    <source>
        <dbReference type="SAM" id="MobiDB-lite"/>
    </source>
</evidence>
<feature type="compositionally biased region" description="Polar residues" evidence="1">
    <location>
        <begin position="80"/>
        <end position="91"/>
    </location>
</feature>
<dbReference type="EMBL" id="LAZR01014413">
    <property type="protein sequence ID" value="KKM17591.1"/>
    <property type="molecule type" value="Genomic_DNA"/>
</dbReference>
<comment type="caution">
    <text evidence="2">The sequence shown here is derived from an EMBL/GenBank/DDBJ whole genome shotgun (WGS) entry which is preliminary data.</text>
</comment>
<reference evidence="2" key="1">
    <citation type="journal article" date="2015" name="Nature">
        <title>Complex archaea that bridge the gap between prokaryotes and eukaryotes.</title>
        <authorList>
            <person name="Spang A."/>
            <person name="Saw J.H."/>
            <person name="Jorgensen S.L."/>
            <person name="Zaremba-Niedzwiedzka K."/>
            <person name="Martijn J."/>
            <person name="Lind A.E."/>
            <person name="van Eijk R."/>
            <person name="Schleper C."/>
            <person name="Guy L."/>
            <person name="Ettema T.J."/>
        </authorList>
    </citation>
    <scope>NUCLEOTIDE SEQUENCE</scope>
</reference>
<sequence length="91" mass="9792">QSVDEFANAIGVPPKIVVSDDNVEAIRIQKAQQQRLQQAVEAAQAAGPTVAQLATADLEPDSMLSRAANLQSEDIPGQRQEAQNVAEQTRR</sequence>
<evidence type="ECO:0000313" key="2">
    <source>
        <dbReference type="EMBL" id="KKM17591.1"/>
    </source>
</evidence>
<proteinExistence type="predicted"/>